<keyword evidence="1" id="KW-0808">Transferase</keyword>
<dbReference type="RefSeq" id="WP_317490368.1">
    <property type="nucleotide sequence ID" value="NZ_CP136051.1"/>
</dbReference>
<evidence type="ECO:0000313" key="1">
    <source>
        <dbReference type="EMBL" id="WOK07705.1"/>
    </source>
</evidence>
<dbReference type="Proteomes" id="UP001302349">
    <property type="component" value="Chromosome"/>
</dbReference>
<proteinExistence type="predicted"/>
<gene>
    <name evidence="1" type="ORF">RT717_03590</name>
</gene>
<evidence type="ECO:0000313" key="2">
    <source>
        <dbReference type="Proteomes" id="UP001302349"/>
    </source>
</evidence>
<dbReference type="GO" id="GO:0016301">
    <property type="term" value="F:kinase activity"/>
    <property type="evidence" value="ECO:0007669"/>
    <property type="project" value="UniProtKB-KW"/>
</dbReference>
<dbReference type="NCBIfam" id="NF038262">
    <property type="entry name" value="SiaB_fam_kinase"/>
    <property type="match status" value="1"/>
</dbReference>
<organism evidence="1 2">
    <name type="scientific">Imperialibacter roseus</name>
    <dbReference type="NCBI Taxonomy" id="1324217"/>
    <lineage>
        <taxon>Bacteria</taxon>
        <taxon>Pseudomonadati</taxon>
        <taxon>Bacteroidota</taxon>
        <taxon>Cytophagia</taxon>
        <taxon>Cytophagales</taxon>
        <taxon>Flammeovirgaceae</taxon>
        <taxon>Imperialibacter</taxon>
    </lineage>
</organism>
<accession>A0ABZ0IUT1</accession>
<keyword evidence="1" id="KW-0418">Kinase</keyword>
<protein>
    <submittedName>
        <fullName evidence="1">SiaB family protein kinase</fullName>
    </submittedName>
</protein>
<name>A0ABZ0IUT1_9BACT</name>
<dbReference type="InterPro" id="IPR046239">
    <property type="entry name" value="DUF6272"/>
</dbReference>
<sequence length="196" mass="22769">MSKTELKKYKNIHGENIIILYSGDMTFELLNAITACLENKLTSLEEEKKVKKRFYSVAMECLQNLYYHIEEVAPDNENITKIDAKSVTVVVYMLKRHFVIQTSNFVSHLKEQEIGRKIDEINSKSAEELRQLYLNKLSEQGFSEKGTAGLGYIEIARKTTQKLEYLFQKINDSYSLFTLTARIPRTEIVDRQNLTK</sequence>
<keyword evidence="2" id="KW-1185">Reference proteome</keyword>
<reference evidence="1 2" key="1">
    <citation type="journal article" date="2023" name="Microbiol. Resour. Announc.">
        <title>Complete Genome Sequence of Imperialibacter roseus strain P4T.</title>
        <authorList>
            <person name="Tizabi D.R."/>
            <person name="Bachvaroff T."/>
            <person name="Hill R.T."/>
        </authorList>
    </citation>
    <scope>NUCLEOTIDE SEQUENCE [LARGE SCALE GENOMIC DNA]</scope>
    <source>
        <strain evidence="1 2">P4T</strain>
    </source>
</reference>
<dbReference type="EMBL" id="CP136051">
    <property type="protein sequence ID" value="WOK07705.1"/>
    <property type="molecule type" value="Genomic_DNA"/>
</dbReference>
<dbReference type="Pfam" id="PF19788">
    <property type="entry name" value="DUF6272"/>
    <property type="match status" value="1"/>
</dbReference>